<evidence type="ECO:0000256" key="3">
    <source>
        <dbReference type="ARBA" id="ARBA00023274"/>
    </source>
</evidence>
<name>A0A8S1F6U6_9PELO</name>
<evidence type="ECO:0000256" key="1">
    <source>
        <dbReference type="ARBA" id="ARBA00010605"/>
    </source>
</evidence>
<dbReference type="Pfam" id="PF01281">
    <property type="entry name" value="Ribosomal_L9_N"/>
    <property type="match status" value="1"/>
</dbReference>
<evidence type="ECO:0000259" key="6">
    <source>
        <dbReference type="Pfam" id="PF01281"/>
    </source>
</evidence>
<dbReference type="InterPro" id="IPR036935">
    <property type="entry name" value="Ribosomal_bL9_N_sf"/>
</dbReference>
<dbReference type="InterPro" id="IPR000244">
    <property type="entry name" value="Ribosomal_bL9"/>
</dbReference>
<dbReference type="GO" id="GO:0006412">
    <property type="term" value="P:translation"/>
    <property type="evidence" value="ECO:0007669"/>
    <property type="project" value="InterPro"/>
</dbReference>
<dbReference type="InterPro" id="IPR009027">
    <property type="entry name" value="Ribosomal_bL9/RNase_H1_N"/>
</dbReference>
<keyword evidence="2" id="KW-0689">Ribosomal protein</keyword>
<feature type="domain" description="Ribosomal protein L9" evidence="6">
    <location>
        <begin position="67"/>
        <end position="111"/>
    </location>
</feature>
<sequence length="276" mass="31769">MLSSSLIRSFAQNLSQQSSRNTWVLKRVFTPEVTPPGGIQKNPNDHHDFQKYETVEYETLKKAGPLRIILLEDVEGIGHQFDVVNVDRMRARTDLLLSRKAVYASPFDLKYYADMKEKMADELAARVRIPYELLVVGRDLQKMVVPIKVNVDNAWTIERKLVKVSLRQQGVFVDENTIFLPPKAISGPNFDIEAKLFRFYIVINKQYIVPMIGRISHISVDESKQVISPIISSPKDEELARFGIRKEYPLYSKDQEFGPDFDVFEHMKINAPLKPT</sequence>
<dbReference type="Proteomes" id="UP000494206">
    <property type="component" value="Unassembled WGS sequence"/>
</dbReference>
<accession>A0A8S1F6U6</accession>
<evidence type="ECO:0000313" key="7">
    <source>
        <dbReference type="EMBL" id="CAB3408186.1"/>
    </source>
</evidence>
<comment type="caution">
    <text evidence="7">The sequence shown here is derived from an EMBL/GenBank/DDBJ whole genome shotgun (WGS) entry which is preliminary data.</text>
</comment>
<protein>
    <recommendedName>
        <fullName evidence="4">Large ribosomal subunit protein bL9m</fullName>
    </recommendedName>
    <alternativeName>
        <fullName evidence="5">39S ribosomal protein L9, mitochondrial</fullName>
    </alternativeName>
</protein>
<keyword evidence="8" id="KW-1185">Reference proteome</keyword>
<organism evidence="7 8">
    <name type="scientific">Caenorhabditis bovis</name>
    <dbReference type="NCBI Taxonomy" id="2654633"/>
    <lineage>
        <taxon>Eukaryota</taxon>
        <taxon>Metazoa</taxon>
        <taxon>Ecdysozoa</taxon>
        <taxon>Nematoda</taxon>
        <taxon>Chromadorea</taxon>
        <taxon>Rhabditida</taxon>
        <taxon>Rhabditina</taxon>
        <taxon>Rhabditomorpha</taxon>
        <taxon>Rhabditoidea</taxon>
        <taxon>Rhabditidae</taxon>
        <taxon>Peloderinae</taxon>
        <taxon>Caenorhabditis</taxon>
    </lineage>
</organism>
<evidence type="ECO:0000256" key="2">
    <source>
        <dbReference type="ARBA" id="ARBA00022980"/>
    </source>
</evidence>
<gene>
    <name evidence="7" type="ORF">CBOVIS_LOCUS9996</name>
</gene>
<dbReference type="OrthoDB" id="5555409at2759"/>
<evidence type="ECO:0000256" key="4">
    <source>
        <dbReference type="ARBA" id="ARBA00035194"/>
    </source>
</evidence>
<dbReference type="AlphaFoldDB" id="A0A8S1F6U6"/>
<evidence type="ECO:0000313" key="8">
    <source>
        <dbReference type="Proteomes" id="UP000494206"/>
    </source>
</evidence>
<dbReference type="Gene3D" id="3.40.5.10">
    <property type="entry name" value="Ribosomal protein L9, N-terminal domain"/>
    <property type="match status" value="1"/>
</dbReference>
<dbReference type="EMBL" id="CADEPM010000007">
    <property type="protein sequence ID" value="CAB3408186.1"/>
    <property type="molecule type" value="Genomic_DNA"/>
</dbReference>
<dbReference type="GO" id="GO:0005840">
    <property type="term" value="C:ribosome"/>
    <property type="evidence" value="ECO:0007669"/>
    <property type="project" value="UniProtKB-KW"/>
</dbReference>
<reference evidence="7 8" key="1">
    <citation type="submission" date="2020-04" db="EMBL/GenBank/DDBJ databases">
        <authorList>
            <person name="Laetsch R D."/>
            <person name="Stevens L."/>
            <person name="Kumar S."/>
            <person name="Blaxter L. M."/>
        </authorList>
    </citation>
    <scope>NUCLEOTIDE SEQUENCE [LARGE SCALE GENOMIC DNA]</scope>
</reference>
<proteinExistence type="inferred from homology"/>
<dbReference type="SUPFAM" id="SSF55658">
    <property type="entry name" value="L9 N-domain-like"/>
    <property type="match status" value="1"/>
</dbReference>
<dbReference type="GO" id="GO:1990904">
    <property type="term" value="C:ribonucleoprotein complex"/>
    <property type="evidence" value="ECO:0007669"/>
    <property type="project" value="UniProtKB-KW"/>
</dbReference>
<dbReference type="InterPro" id="IPR020070">
    <property type="entry name" value="Ribosomal_bL9_N"/>
</dbReference>
<evidence type="ECO:0000256" key="5">
    <source>
        <dbReference type="ARBA" id="ARBA00035381"/>
    </source>
</evidence>
<dbReference type="GO" id="GO:0003735">
    <property type="term" value="F:structural constituent of ribosome"/>
    <property type="evidence" value="ECO:0007669"/>
    <property type="project" value="InterPro"/>
</dbReference>
<dbReference type="PANTHER" id="PTHR21368">
    <property type="entry name" value="50S RIBOSOMAL PROTEIN L9"/>
    <property type="match status" value="1"/>
</dbReference>
<comment type="similarity">
    <text evidence="1">Belongs to the bacterial ribosomal protein bL9 family.</text>
</comment>
<keyword evidence="3" id="KW-0687">Ribonucleoprotein</keyword>